<protein>
    <recommendedName>
        <fullName evidence="10">Transporter</fullName>
    </recommendedName>
</protein>
<comment type="similarity">
    <text evidence="2 10">Belongs to the sodium:neurotransmitter symporter (SNF) (TC 2.A.22) family.</text>
</comment>
<dbReference type="PROSITE" id="PS50267">
    <property type="entry name" value="NA_NEUROTRAN_SYMP_3"/>
    <property type="match status" value="1"/>
</dbReference>
<keyword evidence="8" id="KW-0915">Sodium</keyword>
<dbReference type="InterPro" id="IPR000175">
    <property type="entry name" value="Na/ntran_symport"/>
</dbReference>
<keyword evidence="3 10" id="KW-0813">Transport</keyword>
<feature type="binding site" evidence="8">
    <location>
        <position position="32"/>
    </location>
    <ligand>
        <name>Na(+)</name>
        <dbReference type="ChEBI" id="CHEBI:29101"/>
        <label>1</label>
    </ligand>
</feature>
<organism evidence="12 13">
    <name type="scientific">Acanthoscelides obtectus</name>
    <name type="common">Bean weevil</name>
    <name type="synonym">Bruchus obtectus</name>
    <dbReference type="NCBI Taxonomy" id="200917"/>
    <lineage>
        <taxon>Eukaryota</taxon>
        <taxon>Metazoa</taxon>
        <taxon>Ecdysozoa</taxon>
        <taxon>Arthropoda</taxon>
        <taxon>Hexapoda</taxon>
        <taxon>Insecta</taxon>
        <taxon>Pterygota</taxon>
        <taxon>Neoptera</taxon>
        <taxon>Endopterygota</taxon>
        <taxon>Coleoptera</taxon>
        <taxon>Polyphaga</taxon>
        <taxon>Cucujiformia</taxon>
        <taxon>Chrysomeloidea</taxon>
        <taxon>Chrysomelidae</taxon>
        <taxon>Bruchinae</taxon>
        <taxon>Bruchini</taxon>
        <taxon>Acanthoscelides</taxon>
    </lineage>
</organism>
<feature type="transmembrane region" description="Helical" evidence="11">
    <location>
        <begin position="46"/>
        <end position="65"/>
    </location>
</feature>
<dbReference type="PANTHER" id="PTHR11616">
    <property type="entry name" value="SODIUM/CHLORIDE DEPENDENT TRANSPORTER"/>
    <property type="match status" value="1"/>
</dbReference>
<comment type="caution">
    <text evidence="12">The sequence shown here is derived from an EMBL/GenBank/DDBJ whole genome shotgun (WGS) entry which is preliminary data.</text>
</comment>
<evidence type="ECO:0000256" key="1">
    <source>
        <dbReference type="ARBA" id="ARBA00004141"/>
    </source>
</evidence>
<evidence type="ECO:0000256" key="3">
    <source>
        <dbReference type="ARBA" id="ARBA00022448"/>
    </source>
</evidence>
<keyword evidence="4 10" id="KW-0812">Transmembrane</keyword>
<keyword evidence="9" id="KW-1015">Disulfide bond</keyword>
<accession>A0A9P0LDI5</accession>
<feature type="binding site" evidence="8">
    <location>
        <position position="27"/>
    </location>
    <ligand>
        <name>Na(+)</name>
        <dbReference type="ChEBI" id="CHEBI:29101"/>
        <label>1</label>
    </ligand>
</feature>
<gene>
    <name evidence="12" type="ORF">ACAOBT_LOCUS23071</name>
</gene>
<keyword evidence="13" id="KW-1185">Reference proteome</keyword>
<keyword evidence="5 10" id="KW-0769">Symport</keyword>
<dbReference type="SUPFAM" id="SSF161070">
    <property type="entry name" value="SNF-like"/>
    <property type="match status" value="1"/>
</dbReference>
<feature type="binding site" evidence="8">
    <location>
        <position position="25"/>
    </location>
    <ligand>
        <name>Na(+)</name>
        <dbReference type="ChEBI" id="CHEBI:29101"/>
        <label>1</label>
    </ligand>
</feature>
<dbReference type="GO" id="GO:0046872">
    <property type="term" value="F:metal ion binding"/>
    <property type="evidence" value="ECO:0007669"/>
    <property type="project" value="UniProtKB-KW"/>
</dbReference>
<dbReference type="AlphaFoldDB" id="A0A9P0LDI5"/>
<reference evidence="12" key="1">
    <citation type="submission" date="2022-03" db="EMBL/GenBank/DDBJ databases">
        <authorList>
            <person name="Sayadi A."/>
        </authorList>
    </citation>
    <scope>NUCLEOTIDE SEQUENCE</scope>
</reference>
<dbReference type="GO" id="GO:0005283">
    <property type="term" value="F:amino acid:sodium symporter activity"/>
    <property type="evidence" value="ECO:0007669"/>
    <property type="project" value="TreeGrafter"/>
</dbReference>
<dbReference type="PANTHER" id="PTHR11616:SF241">
    <property type="entry name" value="SODIUM- AND CHLORIDE-DEPENDENT GLYCINE TRANSPORTER 2"/>
    <property type="match status" value="1"/>
</dbReference>
<evidence type="ECO:0000256" key="8">
    <source>
        <dbReference type="PIRSR" id="PIRSR600175-1"/>
    </source>
</evidence>
<dbReference type="InterPro" id="IPR037272">
    <property type="entry name" value="SNS_sf"/>
</dbReference>
<evidence type="ECO:0000256" key="9">
    <source>
        <dbReference type="PIRSR" id="PIRSR600175-2"/>
    </source>
</evidence>
<dbReference type="PROSITE" id="PS00610">
    <property type="entry name" value="NA_NEUROTRAN_SYMP_1"/>
    <property type="match status" value="1"/>
</dbReference>
<dbReference type="Proteomes" id="UP001152888">
    <property type="component" value="Unassembled WGS sequence"/>
</dbReference>
<evidence type="ECO:0000256" key="5">
    <source>
        <dbReference type="ARBA" id="ARBA00022847"/>
    </source>
</evidence>
<feature type="disulfide bond" evidence="9">
    <location>
        <begin position="138"/>
        <end position="147"/>
    </location>
</feature>
<feature type="binding site" evidence="8">
    <location>
        <position position="28"/>
    </location>
    <ligand>
        <name>Na(+)</name>
        <dbReference type="ChEBI" id="CHEBI:29101"/>
        <label>1</label>
    </ligand>
</feature>
<dbReference type="PRINTS" id="PR00176">
    <property type="entry name" value="NANEUSMPORT"/>
</dbReference>
<dbReference type="GO" id="GO:0089718">
    <property type="term" value="P:amino acid import across plasma membrane"/>
    <property type="evidence" value="ECO:0007669"/>
    <property type="project" value="TreeGrafter"/>
</dbReference>
<keyword evidence="7 11" id="KW-0472">Membrane</keyword>
<name>A0A9P0LDI5_ACAOB</name>
<evidence type="ECO:0000256" key="7">
    <source>
        <dbReference type="ARBA" id="ARBA00023136"/>
    </source>
</evidence>
<evidence type="ECO:0000256" key="11">
    <source>
        <dbReference type="SAM" id="Phobius"/>
    </source>
</evidence>
<dbReference type="OrthoDB" id="6581954at2759"/>
<evidence type="ECO:0000313" key="13">
    <source>
        <dbReference type="Proteomes" id="UP001152888"/>
    </source>
</evidence>
<evidence type="ECO:0000256" key="2">
    <source>
        <dbReference type="ARBA" id="ARBA00006459"/>
    </source>
</evidence>
<proteinExistence type="inferred from homology"/>
<evidence type="ECO:0000256" key="6">
    <source>
        <dbReference type="ARBA" id="ARBA00022989"/>
    </source>
</evidence>
<evidence type="ECO:0000256" key="4">
    <source>
        <dbReference type="ARBA" id="ARBA00022692"/>
    </source>
</evidence>
<keyword evidence="6 11" id="KW-1133">Transmembrane helix</keyword>
<dbReference type="Pfam" id="PF00209">
    <property type="entry name" value="SNF"/>
    <property type="match status" value="1"/>
</dbReference>
<comment type="subcellular location">
    <subcellularLocation>
        <location evidence="1">Membrane</location>
        <topology evidence="1">Multi-pass membrane protein</topology>
    </subcellularLocation>
</comment>
<evidence type="ECO:0000313" key="12">
    <source>
        <dbReference type="EMBL" id="CAH1996178.1"/>
    </source>
</evidence>
<feature type="transmembrane region" description="Helical" evidence="11">
    <location>
        <begin position="95"/>
        <end position="116"/>
    </location>
</feature>
<sequence length="169" mass="19291">MMDQNGSQNRGKWKNKTEFILSCIGYAVGLGNVWRFPYLAYRNGGGAFLVPYLLMLFLCGIPLFFMESALGQFSSTGCITVFKICLCSKKVHESIIFRAGYAIIIVNMIISTYFNIVNTYPLMYLMYAFKDPLPWSDCDNPWNTKECTKVQTAFLLLHGQHIIKELYSS</sequence>
<evidence type="ECO:0000256" key="10">
    <source>
        <dbReference type="RuleBase" id="RU003732"/>
    </source>
</evidence>
<keyword evidence="8" id="KW-0479">Metal-binding</keyword>
<dbReference type="GO" id="GO:0005886">
    <property type="term" value="C:plasma membrane"/>
    <property type="evidence" value="ECO:0007669"/>
    <property type="project" value="TreeGrafter"/>
</dbReference>
<dbReference type="EMBL" id="CAKOFQ010007251">
    <property type="protein sequence ID" value="CAH1996178.1"/>
    <property type="molecule type" value="Genomic_DNA"/>
</dbReference>